<dbReference type="Gene3D" id="3.40.710.10">
    <property type="entry name" value="DD-peptidase/beta-lactamase superfamily"/>
    <property type="match status" value="1"/>
</dbReference>
<evidence type="ECO:0000256" key="1">
    <source>
        <dbReference type="ARBA" id="ARBA00004752"/>
    </source>
</evidence>
<evidence type="ECO:0000256" key="12">
    <source>
        <dbReference type="PIRSR" id="PIRSR618044-1"/>
    </source>
</evidence>
<dbReference type="InterPro" id="IPR037167">
    <property type="entry name" value="Peptidase_S11_C_sf"/>
</dbReference>
<keyword evidence="9" id="KW-0573">Peptidoglycan synthesis</keyword>
<dbReference type="GO" id="GO:0008360">
    <property type="term" value="P:regulation of cell shape"/>
    <property type="evidence" value="ECO:0007669"/>
    <property type="project" value="UniProtKB-KW"/>
</dbReference>
<evidence type="ECO:0000256" key="13">
    <source>
        <dbReference type="PIRSR" id="PIRSR618044-2"/>
    </source>
</evidence>
<evidence type="ECO:0000256" key="10">
    <source>
        <dbReference type="ARBA" id="ARBA00023316"/>
    </source>
</evidence>
<evidence type="ECO:0000256" key="4">
    <source>
        <dbReference type="ARBA" id="ARBA00022645"/>
    </source>
</evidence>
<dbReference type="SMART" id="SM00936">
    <property type="entry name" value="PBP5_C"/>
    <property type="match status" value="1"/>
</dbReference>
<keyword evidence="8" id="KW-0133">Cell shape</keyword>
<comment type="pathway">
    <text evidence="1">Cell wall biogenesis; peptidoglycan biosynthesis.</text>
</comment>
<dbReference type="PROSITE" id="PS51257">
    <property type="entry name" value="PROKAR_LIPOPROTEIN"/>
    <property type="match status" value="1"/>
</dbReference>
<dbReference type="GO" id="GO:0071555">
    <property type="term" value="P:cell wall organization"/>
    <property type="evidence" value="ECO:0007669"/>
    <property type="project" value="UniProtKB-KW"/>
</dbReference>
<dbReference type="EMBL" id="MABE01000255">
    <property type="protein sequence ID" value="OUS40763.1"/>
    <property type="molecule type" value="Genomic_DNA"/>
</dbReference>
<name>A0A1Y5HY91_OLEAN</name>
<evidence type="ECO:0000256" key="6">
    <source>
        <dbReference type="ARBA" id="ARBA00022729"/>
    </source>
</evidence>
<feature type="active site" evidence="12">
    <location>
        <position position="124"/>
    </location>
</feature>
<evidence type="ECO:0000313" key="17">
    <source>
        <dbReference type="EMBL" id="OUS40763.1"/>
    </source>
</evidence>
<keyword evidence="4 17" id="KW-0121">Carboxypeptidase</keyword>
<evidence type="ECO:0000313" key="18">
    <source>
        <dbReference type="Proteomes" id="UP000227088"/>
    </source>
</evidence>
<evidence type="ECO:0000256" key="2">
    <source>
        <dbReference type="ARBA" id="ARBA00007164"/>
    </source>
</evidence>
<sequence length="389" mass="43171">MRQIFTASCAAIISFSCTVSSVNAESVIIPKPPVLNASAYILMDAASGEIIVQKNADKQLPPASMTKMMTSYLATHELALGNLAEQDQVPVSVKAWKMGGSKMFIREGRNVPFIDLIKGIIIQSGNDASIAVSEFVAGSEDAFVDLMNRHAQRMGMVNTQFQNATGWPAKEHFSSAHDMALLAQAIVNDHPEYYSLYKEKYFEFNKIRQPNRNKLLWRDPSVDGLKTGHTEEAGFCLTASAQRNGMRLIAVVMGTKSENARATETQKLLTYGFRYFETHRLYQAGDSIKNLPVWYGEETQFEVGIADDLYITVARGAKEQLQVETLTNEFIEAPLSIGESQGSVTIRLNDKVIAERPLVVLNNVTEAGFFSRLWDGIKLFFIKLFGSEG</sequence>
<proteinExistence type="inferred from homology"/>
<dbReference type="EC" id="3.4.16.4" evidence="3"/>
<evidence type="ECO:0000256" key="9">
    <source>
        <dbReference type="ARBA" id="ARBA00022984"/>
    </source>
</evidence>
<evidence type="ECO:0000256" key="11">
    <source>
        <dbReference type="ARBA" id="ARBA00034000"/>
    </source>
</evidence>
<comment type="catalytic activity">
    <reaction evidence="11">
        <text>Preferential cleavage: (Ac)2-L-Lys-D-Ala-|-D-Ala. Also transpeptidation of peptidyl-alanyl moieties that are N-acyl substituents of D-alanine.</text>
        <dbReference type="EC" id="3.4.16.4"/>
    </reaction>
</comment>
<feature type="chain" id="PRO_5013051390" description="serine-type D-Ala-D-Ala carboxypeptidase" evidence="15">
    <location>
        <begin position="25"/>
        <end position="389"/>
    </location>
</feature>
<keyword evidence="6 15" id="KW-0732">Signal</keyword>
<dbReference type="InterPro" id="IPR018044">
    <property type="entry name" value="Peptidase_S11"/>
</dbReference>
<dbReference type="InterPro" id="IPR012338">
    <property type="entry name" value="Beta-lactam/transpept-like"/>
</dbReference>
<dbReference type="Gene3D" id="2.60.410.10">
    <property type="entry name" value="D-Ala-D-Ala carboxypeptidase, C-terminal domain"/>
    <property type="match status" value="1"/>
</dbReference>
<dbReference type="Pfam" id="PF07943">
    <property type="entry name" value="PBP5_C"/>
    <property type="match status" value="1"/>
</dbReference>
<evidence type="ECO:0000256" key="14">
    <source>
        <dbReference type="RuleBase" id="RU004016"/>
    </source>
</evidence>
<feature type="signal peptide" evidence="15">
    <location>
        <begin position="1"/>
        <end position="24"/>
    </location>
</feature>
<evidence type="ECO:0000256" key="8">
    <source>
        <dbReference type="ARBA" id="ARBA00022960"/>
    </source>
</evidence>
<evidence type="ECO:0000259" key="16">
    <source>
        <dbReference type="SMART" id="SM00936"/>
    </source>
</evidence>
<evidence type="ECO:0000256" key="3">
    <source>
        <dbReference type="ARBA" id="ARBA00012448"/>
    </source>
</evidence>
<dbReference type="AlphaFoldDB" id="A0A1Y5HY91"/>
<dbReference type="Pfam" id="PF00768">
    <property type="entry name" value="Peptidase_S11"/>
    <property type="match status" value="1"/>
</dbReference>
<dbReference type="UniPathway" id="UPA00219"/>
<keyword evidence="5" id="KW-0645">Protease</keyword>
<reference evidence="18" key="1">
    <citation type="journal article" date="2017" name="Proc. Natl. Acad. Sci. U.S.A.">
        <title>Simulation of Deepwater Horizon oil plume reveals substrate specialization within a complex community of hydrocarbon degraders.</title>
        <authorList>
            <person name="Hu P."/>
            <person name="Dubinsky E.A."/>
            <person name="Probst A.J."/>
            <person name="Wang J."/>
            <person name="Sieber C.M.K."/>
            <person name="Tom L.M."/>
            <person name="Gardinali P."/>
            <person name="Banfield J.F."/>
            <person name="Atlas R.M."/>
            <person name="Andersen G.L."/>
        </authorList>
    </citation>
    <scope>NUCLEOTIDE SEQUENCE [LARGE SCALE GENOMIC DNA]</scope>
</reference>
<evidence type="ECO:0000256" key="5">
    <source>
        <dbReference type="ARBA" id="ARBA00022670"/>
    </source>
</evidence>
<keyword evidence="10" id="KW-0961">Cell wall biogenesis/degradation</keyword>
<dbReference type="InterPro" id="IPR001967">
    <property type="entry name" value="Peptidase_S11_N"/>
</dbReference>
<evidence type="ECO:0000256" key="7">
    <source>
        <dbReference type="ARBA" id="ARBA00022801"/>
    </source>
</evidence>
<evidence type="ECO:0000256" key="15">
    <source>
        <dbReference type="SAM" id="SignalP"/>
    </source>
</evidence>
<feature type="domain" description="Peptidase S11 D-Ala-D-Ala carboxypeptidase A C-terminal" evidence="16">
    <location>
        <begin position="276"/>
        <end position="366"/>
    </location>
</feature>
<dbReference type="Proteomes" id="UP000227088">
    <property type="component" value="Unassembled WGS sequence"/>
</dbReference>
<comment type="caution">
    <text evidence="17">The sequence shown here is derived from an EMBL/GenBank/DDBJ whole genome shotgun (WGS) entry which is preliminary data.</text>
</comment>
<accession>A0A1Y5HY91</accession>
<dbReference type="GO" id="GO:0009252">
    <property type="term" value="P:peptidoglycan biosynthetic process"/>
    <property type="evidence" value="ECO:0007669"/>
    <property type="project" value="UniProtKB-UniPathway"/>
</dbReference>
<dbReference type="GO" id="GO:0009002">
    <property type="term" value="F:serine-type D-Ala-D-Ala carboxypeptidase activity"/>
    <property type="evidence" value="ECO:0007669"/>
    <property type="project" value="UniProtKB-EC"/>
</dbReference>
<feature type="active site" description="Acyl-ester intermediate" evidence="12">
    <location>
        <position position="64"/>
    </location>
</feature>
<feature type="binding site" evidence="13">
    <location>
        <position position="226"/>
    </location>
    <ligand>
        <name>substrate</name>
    </ligand>
</feature>
<dbReference type="PANTHER" id="PTHR21581">
    <property type="entry name" value="D-ALANYL-D-ALANINE CARBOXYPEPTIDASE"/>
    <property type="match status" value="1"/>
</dbReference>
<organism evidence="17 18">
    <name type="scientific">Oleispira antarctica</name>
    <dbReference type="NCBI Taxonomy" id="188908"/>
    <lineage>
        <taxon>Bacteria</taxon>
        <taxon>Pseudomonadati</taxon>
        <taxon>Pseudomonadota</taxon>
        <taxon>Gammaproteobacteria</taxon>
        <taxon>Oceanospirillales</taxon>
        <taxon>Oceanospirillaceae</taxon>
        <taxon>Oleispira</taxon>
    </lineage>
</organism>
<dbReference type="PRINTS" id="PR00725">
    <property type="entry name" value="DADACBPTASE1"/>
</dbReference>
<keyword evidence="7" id="KW-0378">Hydrolase</keyword>
<gene>
    <name evidence="17" type="ORF">A9R00_04365</name>
</gene>
<dbReference type="SUPFAM" id="SSF56601">
    <property type="entry name" value="beta-lactamase/transpeptidase-like"/>
    <property type="match status" value="1"/>
</dbReference>
<dbReference type="PANTHER" id="PTHR21581:SF6">
    <property type="entry name" value="TRAFFICKING PROTEIN PARTICLE COMPLEX SUBUNIT 12"/>
    <property type="match status" value="1"/>
</dbReference>
<comment type="similarity">
    <text evidence="2 14">Belongs to the peptidase S11 family.</text>
</comment>
<dbReference type="GO" id="GO:0006508">
    <property type="term" value="P:proteolysis"/>
    <property type="evidence" value="ECO:0007669"/>
    <property type="project" value="UniProtKB-KW"/>
</dbReference>
<feature type="active site" description="Proton acceptor" evidence="12">
    <location>
        <position position="67"/>
    </location>
</feature>
<dbReference type="InterPro" id="IPR012907">
    <property type="entry name" value="Peptidase_S11_C"/>
</dbReference>
<protein>
    <recommendedName>
        <fullName evidence="3">serine-type D-Ala-D-Ala carboxypeptidase</fullName>
        <ecNumber evidence="3">3.4.16.4</ecNumber>
    </recommendedName>
</protein>